<evidence type="ECO:0000256" key="8">
    <source>
        <dbReference type="ARBA" id="ARBA00023277"/>
    </source>
</evidence>
<name>A0A7W2AHQ6_9BACL</name>
<comment type="subcellular location">
    <subcellularLocation>
        <location evidence="9">Cytoplasm</location>
    </subcellularLocation>
</comment>
<feature type="binding site" evidence="9">
    <location>
        <position position="280"/>
    </location>
    <ligand>
        <name>K(+)</name>
        <dbReference type="ChEBI" id="CHEBI:29103"/>
    </ligand>
</feature>
<evidence type="ECO:0000256" key="1">
    <source>
        <dbReference type="ARBA" id="ARBA00022679"/>
    </source>
</evidence>
<dbReference type="GO" id="GO:0019303">
    <property type="term" value="P:D-ribose catabolic process"/>
    <property type="evidence" value="ECO:0007669"/>
    <property type="project" value="UniProtKB-UniRule"/>
</dbReference>
<feature type="active site" description="Proton acceptor" evidence="9">
    <location>
        <position position="245"/>
    </location>
</feature>
<comment type="function">
    <text evidence="9">Catalyzes the phosphorylation of ribose at O-5 in a reaction requiring ATP and magnesium. The resulting D-ribose-5-phosphate can then be used either for sythesis of nucleotides, histidine, and tryptophan, or as a component of the pentose phosphate pathway.</text>
</comment>
<evidence type="ECO:0000256" key="10">
    <source>
        <dbReference type="NCBIfam" id="TIGR02152"/>
    </source>
</evidence>
<dbReference type="GO" id="GO:0004747">
    <property type="term" value="F:ribokinase activity"/>
    <property type="evidence" value="ECO:0007669"/>
    <property type="project" value="UniProtKB-UniRule"/>
</dbReference>
<dbReference type="InterPro" id="IPR011611">
    <property type="entry name" value="PfkB_dom"/>
</dbReference>
<keyword evidence="1 9" id="KW-0808">Transferase</keyword>
<feature type="binding site" evidence="9">
    <location>
        <position position="278"/>
    </location>
    <ligand>
        <name>K(+)</name>
        <dbReference type="ChEBI" id="CHEBI:29103"/>
    </ligand>
</feature>
<dbReference type="InterPro" id="IPR029056">
    <property type="entry name" value="Ribokinase-like"/>
</dbReference>
<dbReference type="EC" id="2.7.1.15" evidence="9 10"/>
<proteinExistence type="inferred from homology"/>
<gene>
    <name evidence="9 12" type="primary">rbsK</name>
    <name evidence="12" type="ORF">H1164_05720</name>
</gene>
<evidence type="ECO:0000313" key="12">
    <source>
        <dbReference type="EMBL" id="MBA4542400.1"/>
    </source>
</evidence>
<comment type="activity regulation">
    <text evidence="9">Activated by a monovalent cation that binds near, but not in, the active site. The most likely occupant of the site in vivo is potassium. Ion binding induces a conformational change that may alter substrate affinity.</text>
</comment>
<comment type="similarity">
    <text evidence="9">Belongs to the carbohydrate kinase PfkB family. Ribokinase subfamily.</text>
</comment>
<dbReference type="PANTHER" id="PTHR10584:SF166">
    <property type="entry name" value="RIBOKINASE"/>
    <property type="match status" value="1"/>
</dbReference>
<feature type="binding site" evidence="9">
    <location>
        <position position="141"/>
    </location>
    <ligand>
        <name>substrate</name>
    </ligand>
</feature>
<dbReference type="SUPFAM" id="SSF53613">
    <property type="entry name" value="Ribokinase-like"/>
    <property type="match status" value="1"/>
</dbReference>
<keyword evidence="6 9" id="KW-0460">Magnesium</keyword>
<dbReference type="OrthoDB" id="9775849at2"/>
<dbReference type="GO" id="GO:0005829">
    <property type="term" value="C:cytosol"/>
    <property type="evidence" value="ECO:0007669"/>
    <property type="project" value="TreeGrafter"/>
</dbReference>
<feature type="binding site" evidence="9">
    <location>
        <begin position="213"/>
        <end position="218"/>
    </location>
    <ligand>
        <name>ATP</name>
        <dbReference type="ChEBI" id="CHEBI:30616"/>
    </ligand>
</feature>
<evidence type="ECO:0000256" key="5">
    <source>
        <dbReference type="ARBA" id="ARBA00022840"/>
    </source>
</evidence>
<keyword evidence="9" id="KW-0963">Cytoplasm</keyword>
<comment type="cofactor">
    <cofactor evidence="9">
        <name>Mg(2+)</name>
        <dbReference type="ChEBI" id="CHEBI:18420"/>
    </cofactor>
    <text evidence="9">Requires a divalent cation, most likely magnesium in vivo, as an electrophilic catalyst to aid phosphoryl group transfer. It is the chelate of the metal and the nucleotide that is the actual substrate.</text>
</comment>
<keyword evidence="8 9" id="KW-0119">Carbohydrate metabolism</keyword>
<evidence type="ECO:0000256" key="6">
    <source>
        <dbReference type="ARBA" id="ARBA00022842"/>
    </source>
</evidence>
<evidence type="ECO:0000256" key="3">
    <source>
        <dbReference type="ARBA" id="ARBA00022741"/>
    </source>
</evidence>
<comment type="catalytic activity">
    <reaction evidence="9">
        <text>D-ribose + ATP = D-ribose 5-phosphate + ADP + H(+)</text>
        <dbReference type="Rhea" id="RHEA:13697"/>
        <dbReference type="ChEBI" id="CHEBI:15378"/>
        <dbReference type="ChEBI" id="CHEBI:30616"/>
        <dbReference type="ChEBI" id="CHEBI:47013"/>
        <dbReference type="ChEBI" id="CHEBI:78346"/>
        <dbReference type="ChEBI" id="CHEBI:456216"/>
        <dbReference type="EC" id="2.7.1.15"/>
    </reaction>
</comment>
<dbReference type="InterPro" id="IPR011877">
    <property type="entry name" value="Ribokinase"/>
</dbReference>
<organism evidence="12 13">
    <name type="scientific">Thermoactinomyces daqus</name>
    <dbReference type="NCBI Taxonomy" id="1329516"/>
    <lineage>
        <taxon>Bacteria</taxon>
        <taxon>Bacillati</taxon>
        <taxon>Bacillota</taxon>
        <taxon>Bacilli</taxon>
        <taxon>Bacillales</taxon>
        <taxon>Thermoactinomycetaceae</taxon>
        <taxon>Thermoactinomyces</taxon>
    </lineage>
</organism>
<evidence type="ECO:0000259" key="11">
    <source>
        <dbReference type="Pfam" id="PF00294"/>
    </source>
</evidence>
<evidence type="ECO:0000313" key="13">
    <source>
        <dbReference type="Proteomes" id="UP000530514"/>
    </source>
</evidence>
<evidence type="ECO:0000256" key="4">
    <source>
        <dbReference type="ARBA" id="ARBA00022777"/>
    </source>
</evidence>
<dbReference type="Proteomes" id="UP000530514">
    <property type="component" value="Unassembled WGS sequence"/>
</dbReference>
<keyword evidence="7 9" id="KW-0630">Potassium</keyword>
<comment type="pathway">
    <text evidence="9">Carbohydrate metabolism; D-ribose degradation; D-ribose 5-phosphate from beta-D-ribopyranose: step 2/2.</text>
</comment>
<feature type="binding site" evidence="9">
    <location>
        <position position="239"/>
    </location>
    <ligand>
        <name>K(+)</name>
        <dbReference type="ChEBI" id="CHEBI:29103"/>
    </ligand>
</feature>
<sequence length="301" mass="32017">MNQGKIVVIGSMSMDLVVTSPKRPLAGETVIGEELHIVPGGKGANQAVAARRAGAEVEMVGAVGNDQFGRMVRENFRKEGVSITHLKQLPGMSTGTAHIVLAEGDNSIVIVQGANKEVTPEQVEEASELLLSASIVLMQLEIPLETVCYAANLCKQHNIPVILNPAPANALPPSLIEQVTFLTPNEHECRTLFGEQAEVEAILRKYPNKLILTEGEKGVRYFDGEKISRIPALSVKVTDTTGAGDTFNGVLAVALAKGLSLEEAIRHACAAASLSVTKLGAQGGMPAWDEIKKALQSRNEI</sequence>
<protein>
    <recommendedName>
        <fullName evidence="9 10">Ribokinase</fullName>
        <shortName evidence="9">RK</shortName>
        <ecNumber evidence="9 10">2.7.1.15</ecNumber>
    </recommendedName>
</protein>
<feature type="domain" description="Carbohydrate kinase PfkB" evidence="11">
    <location>
        <begin position="5"/>
        <end position="287"/>
    </location>
</feature>
<reference evidence="12 13" key="1">
    <citation type="submission" date="2020-07" db="EMBL/GenBank/DDBJ databases">
        <authorList>
            <person name="Feng H."/>
        </authorList>
    </citation>
    <scope>NUCLEOTIDE SEQUENCE [LARGE SCALE GENOMIC DNA]</scope>
    <source>
        <strain evidence="13">s-11</strain>
    </source>
</reference>
<evidence type="ECO:0000256" key="7">
    <source>
        <dbReference type="ARBA" id="ARBA00022958"/>
    </source>
</evidence>
<dbReference type="EMBL" id="JACEIP010000006">
    <property type="protein sequence ID" value="MBA4542400.1"/>
    <property type="molecule type" value="Genomic_DNA"/>
</dbReference>
<dbReference type="InterPro" id="IPR002139">
    <property type="entry name" value="Ribo/fructo_kinase"/>
</dbReference>
<feature type="binding site" evidence="9">
    <location>
        <position position="245"/>
    </location>
    <ligand>
        <name>substrate</name>
    </ligand>
</feature>
<feature type="binding site" evidence="9">
    <location>
        <position position="241"/>
    </location>
    <ligand>
        <name>K(+)</name>
        <dbReference type="ChEBI" id="CHEBI:29103"/>
    </ligand>
</feature>
<keyword evidence="13" id="KW-1185">Reference proteome</keyword>
<keyword evidence="2 9" id="KW-0479">Metal-binding</keyword>
<dbReference type="PANTHER" id="PTHR10584">
    <property type="entry name" value="SUGAR KINASE"/>
    <property type="match status" value="1"/>
</dbReference>
<dbReference type="Gene3D" id="3.40.1190.20">
    <property type="match status" value="1"/>
</dbReference>
<keyword evidence="4 9" id="KW-0418">Kinase</keyword>
<dbReference type="UniPathway" id="UPA00916">
    <property type="reaction ID" value="UER00889"/>
</dbReference>
<dbReference type="PRINTS" id="PR00990">
    <property type="entry name" value="RIBOKINASE"/>
</dbReference>
<dbReference type="NCBIfam" id="TIGR02152">
    <property type="entry name" value="D_ribokin_bact"/>
    <property type="match status" value="1"/>
</dbReference>
<keyword evidence="3 9" id="KW-0547">Nucleotide-binding</keyword>
<feature type="binding site" evidence="9">
    <location>
        <begin position="244"/>
        <end position="245"/>
    </location>
    <ligand>
        <name>ATP</name>
        <dbReference type="ChEBI" id="CHEBI:30616"/>
    </ligand>
</feature>
<feature type="binding site" evidence="9">
    <location>
        <position position="185"/>
    </location>
    <ligand>
        <name>ATP</name>
        <dbReference type="ChEBI" id="CHEBI:30616"/>
    </ligand>
</feature>
<dbReference type="GO" id="GO:0005524">
    <property type="term" value="F:ATP binding"/>
    <property type="evidence" value="ECO:0007669"/>
    <property type="project" value="UniProtKB-UniRule"/>
</dbReference>
<dbReference type="AlphaFoldDB" id="A0A7W2AHQ6"/>
<dbReference type="RefSeq" id="WP_033100650.1">
    <property type="nucleotide sequence ID" value="NZ_JACEIP010000006.1"/>
</dbReference>
<comment type="caution">
    <text evidence="12">The sequence shown here is derived from an EMBL/GenBank/DDBJ whole genome shotgun (WGS) entry which is preliminary data.</text>
</comment>
<feature type="binding site" evidence="9">
    <location>
        <position position="275"/>
    </location>
    <ligand>
        <name>K(+)</name>
        <dbReference type="ChEBI" id="CHEBI:29103"/>
    </ligand>
</feature>
<comment type="caution">
    <text evidence="9">Lacks conserved residue(s) required for the propagation of feature annotation.</text>
</comment>
<dbReference type="CDD" id="cd01174">
    <property type="entry name" value="ribokinase"/>
    <property type="match status" value="1"/>
</dbReference>
<dbReference type="GO" id="GO:0046872">
    <property type="term" value="F:metal ion binding"/>
    <property type="evidence" value="ECO:0007669"/>
    <property type="project" value="UniProtKB-KW"/>
</dbReference>
<feature type="binding site" evidence="9">
    <location>
        <begin position="13"/>
        <end position="15"/>
    </location>
    <ligand>
        <name>substrate</name>
    </ligand>
</feature>
<comment type="subunit">
    <text evidence="9">Homodimer.</text>
</comment>
<keyword evidence="5 9" id="KW-0067">ATP-binding</keyword>
<evidence type="ECO:0000256" key="9">
    <source>
        <dbReference type="HAMAP-Rule" id="MF_01987"/>
    </source>
</evidence>
<feature type="binding site" evidence="9">
    <location>
        <begin position="41"/>
        <end position="45"/>
    </location>
    <ligand>
        <name>substrate</name>
    </ligand>
</feature>
<evidence type="ECO:0000256" key="2">
    <source>
        <dbReference type="ARBA" id="ARBA00022723"/>
    </source>
</evidence>
<dbReference type="Pfam" id="PF00294">
    <property type="entry name" value="PfkB"/>
    <property type="match status" value="1"/>
</dbReference>
<accession>A0A7W2AHQ6</accession>
<dbReference type="HAMAP" id="MF_01987">
    <property type="entry name" value="Ribokinase"/>
    <property type="match status" value="1"/>
</dbReference>